<dbReference type="PANTHER" id="PTHR21495">
    <property type="entry name" value="NUCLEOPORIN-RELATED"/>
    <property type="match status" value="1"/>
</dbReference>
<name>A0ABC8S8W2_9AQUA</name>
<evidence type="ECO:0000256" key="4">
    <source>
        <dbReference type="RuleBase" id="RU363099"/>
    </source>
</evidence>
<dbReference type="Proteomes" id="UP001642360">
    <property type="component" value="Unassembled WGS sequence"/>
</dbReference>
<proteinExistence type="inferred from homology"/>
<organism evidence="5 6">
    <name type="scientific">Ilex paraguariensis</name>
    <name type="common">yerba mate</name>
    <dbReference type="NCBI Taxonomy" id="185542"/>
    <lineage>
        <taxon>Eukaryota</taxon>
        <taxon>Viridiplantae</taxon>
        <taxon>Streptophyta</taxon>
        <taxon>Embryophyta</taxon>
        <taxon>Tracheophyta</taxon>
        <taxon>Spermatophyta</taxon>
        <taxon>Magnoliopsida</taxon>
        <taxon>eudicotyledons</taxon>
        <taxon>Gunneridae</taxon>
        <taxon>Pentapetalae</taxon>
        <taxon>asterids</taxon>
        <taxon>campanulids</taxon>
        <taxon>Aquifoliales</taxon>
        <taxon>Aquifoliaceae</taxon>
        <taxon>Ilex</taxon>
    </lineage>
</organism>
<dbReference type="GO" id="GO:0048046">
    <property type="term" value="C:apoplast"/>
    <property type="evidence" value="ECO:0007669"/>
    <property type="project" value="UniProtKB-SubCell"/>
</dbReference>
<comment type="subunit">
    <text evidence="2 4">Homodimer.</text>
</comment>
<protein>
    <recommendedName>
        <fullName evidence="4">Dirigent protein</fullName>
    </recommendedName>
</protein>
<gene>
    <name evidence="5" type="ORF">ILEXP_LOCUS21943</name>
</gene>
<evidence type="ECO:0000256" key="1">
    <source>
        <dbReference type="ARBA" id="ARBA00010746"/>
    </source>
</evidence>
<reference evidence="5 6" key="1">
    <citation type="submission" date="2024-02" db="EMBL/GenBank/DDBJ databases">
        <authorList>
            <person name="Vignale AGUSTIN F."/>
            <person name="Sosa J E."/>
            <person name="Modenutti C."/>
        </authorList>
    </citation>
    <scope>NUCLEOTIDE SEQUENCE [LARGE SCALE GENOMIC DNA]</scope>
</reference>
<keyword evidence="4" id="KW-0732">Signal</keyword>
<comment type="similarity">
    <text evidence="1 4">Belongs to the plant dirigent protein family.</text>
</comment>
<comment type="function">
    <text evidence="4">Dirigent proteins impart stereoselectivity on the phenoxy radical-coupling reaction, yielding optically active lignans from two molecules of coniferyl alcohol in the biosynthesis of lignans, flavonolignans, and alkaloids and thus plays a central role in plant secondary metabolism.</text>
</comment>
<comment type="subcellular location">
    <subcellularLocation>
        <location evidence="4">Secreted</location>
        <location evidence="4">Extracellular space</location>
        <location evidence="4">Apoplast</location>
    </subcellularLocation>
</comment>
<evidence type="ECO:0000256" key="2">
    <source>
        <dbReference type="ARBA" id="ARBA00011738"/>
    </source>
</evidence>
<dbReference type="InterPro" id="IPR004265">
    <property type="entry name" value="Dirigent"/>
</dbReference>
<keyword evidence="4" id="KW-0052">Apoplast</keyword>
<comment type="caution">
    <text evidence="5">The sequence shown here is derived from an EMBL/GenBank/DDBJ whole genome shotgun (WGS) entry which is preliminary data.</text>
</comment>
<dbReference type="Gene3D" id="2.40.480.10">
    <property type="entry name" value="Allene oxide cyclase-like"/>
    <property type="match status" value="1"/>
</dbReference>
<accession>A0ABC8S8W2</accession>
<feature type="signal peptide" evidence="4">
    <location>
        <begin position="1"/>
        <end position="16"/>
    </location>
</feature>
<keyword evidence="6" id="KW-1185">Reference proteome</keyword>
<dbReference type="Pfam" id="PF03018">
    <property type="entry name" value="Dirigent"/>
    <property type="match status" value="1"/>
</dbReference>
<dbReference type="InterPro" id="IPR044859">
    <property type="entry name" value="Allene_oxi_cyc_Dirigent"/>
</dbReference>
<sequence>MRRLYLFLILSSMVLAMPAAVYRSNRVESQWSSKEIGRVQGLYAAASLEDVALSCVLNFIFTEGEYNGSSLSLLGNNPFRLQVREMPIVGGSGVFRLARGVATFTTYFCEVPPENVPPKNVTVEVNIVAMHC</sequence>
<dbReference type="GO" id="GO:0009699">
    <property type="term" value="P:phenylpropanoid biosynthetic process"/>
    <property type="evidence" value="ECO:0007669"/>
    <property type="project" value="UniProtKB-ARBA"/>
</dbReference>
<dbReference type="AlphaFoldDB" id="A0ABC8S8W2"/>
<keyword evidence="3 4" id="KW-0964">Secreted</keyword>
<dbReference type="EMBL" id="CAUOFW020002435">
    <property type="protein sequence ID" value="CAK9153651.1"/>
    <property type="molecule type" value="Genomic_DNA"/>
</dbReference>
<evidence type="ECO:0000313" key="6">
    <source>
        <dbReference type="Proteomes" id="UP001642360"/>
    </source>
</evidence>
<evidence type="ECO:0000313" key="5">
    <source>
        <dbReference type="EMBL" id="CAK9153651.1"/>
    </source>
</evidence>
<evidence type="ECO:0000256" key="3">
    <source>
        <dbReference type="ARBA" id="ARBA00022525"/>
    </source>
</evidence>
<feature type="chain" id="PRO_5044526309" description="Dirigent protein" evidence="4">
    <location>
        <begin position="17"/>
        <end position="132"/>
    </location>
</feature>